<dbReference type="RefSeq" id="WP_129401509.1">
    <property type="nucleotide sequence ID" value="NZ_SDWT01000002.1"/>
</dbReference>
<dbReference type="Proteomes" id="UP000294071">
    <property type="component" value="Unassembled WGS sequence"/>
</dbReference>
<sequence length="500" mass="54086">MAIDFNPPVAPTIQDAKHHDRAAAGNAAVAETAKGELRAALSRETEIKRILLKAAAGAGKSYVLKTLVEDAVNHVDCQRVAVVAFQNRQLWPLARDLGSLLGQESVTLLTAKGKSELVPDDVHAAATVVETESAIPPETRVVVSTSHKLGRDYGRTLKNLGPARNGTAPFDVLFVDEAWQLPHHLFDPIENKAPIAVGVGDVGQLPPLEIGTNPWRGDPGFNPYRAWPTNFYGDPETVEIELPAVWRPTGEQLGLWRAFYPEWESLNCIFAPGDKRIRLGGLQGIAKEVWNQVATGIPTLIEVEGLPDAEAADVDTHLVDFAADLLDALFEADFELEWAAMGDGTGTPTGETRTVKPGDEPDDTLVTILASRNQAVDDARDAVERLSKEHELTEKDLTASTIDSWQGQTNGITVAIHPLTGAADLNEFNSHFGRLAVTCTRATHGLLMLSRPGLDQLLQEAPARPGTPYGEPGNRHLPRQTHQRILASFARGTVTVPLTP</sequence>
<comment type="caution">
    <text evidence="3">The sequence shown here is derived from an EMBL/GenBank/DDBJ whole genome shotgun (WGS) entry which is preliminary data.</text>
</comment>
<dbReference type="AlphaFoldDB" id="A0A4Q2RWD5"/>
<accession>A0A4Q2RWD5</accession>
<organism evidence="3 4">
    <name type="scientific">Nocardioides oleivorans</name>
    <dbReference type="NCBI Taxonomy" id="273676"/>
    <lineage>
        <taxon>Bacteria</taxon>
        <taxon>Bacillati</taxon>
        <taxon>Actinomycetota</taxon>
        <taxon>Actinomycetes</taxon>
        <taxon>Propionibacteriales</taxon>
        <taxon>Nocardioidaceae</taxon>
        <taxon>Nocardioides</taxon>
    </lineage>
</organism>
<reference evidence="3 4" key="1">
    <citation type="submission" date="2019-01" db="EMBL/GenBank/DDBJ databases">
        <title>Novel species of Nocardioides.</title>
        <authorList>
            <person name="Liu Q."/>
            <person name="Xin Y.-H."/>
        </authorList>
    </citation>
    <scope>NUCLEOTIDE SEQUENCE [LARGE SCALE GENOMIC DNA]</scope>
    <source>
        <strain evidence="3 4">CGMCC 4.6882</strain>
    </source>
</reference>
<name>A0A4Q2RWD5_9ACTN</name>
<proteinExistence type="predicted"/>
<evidence type="ECO:0000256" key="2">
    <source>
        <dbReference type="SAM" id="MobiDB-lite"/>
    </source>
</evidence>
<feature type="coiled-coil region" evidence="1">
    <location>
        <begin position="369"/>
        <end position="396"/>
    </location>
</feature>
<protein>
    <submittedName>
        <fullName evidence="3">Uncharacterized protein</fullName>
    </submittedName>
</protein>
<gene>
    <name evidence="3" type="ORF">EUA93_17070</name>
</gene>
<evidence type="ECO:0000313" key="3">
    <source>
        <dbReference type="EMBL" id="RYB91843.1"/>
    </source>
</evidence>
<keyword evidence="1" id="KW-0175">Coiled coil</keyword>
<feature type="region of interest" description="Disordered" evidence="2">
    <location>
        <begin position="341"/>
        <end position="361"/>
    </location>
</feature>
<dbReference type="InterPro" id="IPR027417">
    <property type="entry name" value="P-loop_NTPase"/>
</dbReference>
<dbReference type="SUPFAM" id="SSF52540">
    <property type="entry name" value="P-loop containing nucleoside triphosphate hydrolases"/>
    <property type="match status" value="1"/>
</dbReference>
<dbReference type="Pfam" id="PF13245">
    <property type="entry name" value="AAA_19"/>
    <property type="match status" value="1"/>
</dbReference>
<dbReference type="Gene3D" id="3.40.50.300">
    <property type="entry name" value="P-loop containing nucleotide triphosphate hydrolases"/>
    <property type="match status" value="1"/>
</dbReference>
<evidence type="ECO:0000313" key="4">
    <source>
        <dbReference type="Proteomes" id="UP000294071"/>
    </source>
</evidence>
<keyword evidence="4" id="KW-1185">Reference proteome</keyword>
<evidence type="ECO:0000256" key="1">
    <source>
        <dbReference type="SAM" id="Coils"/>
    </source>
</evidence>
<dbReference type="EMBL" id="SDWT01000002">
    <property type="protein sequence ID" value="RYB91843.1"/>
    <property type="molecule type" value="Genomic_DNA"/>
</dbReference>
<dbReference type="OrthoDB" id="3759899at2"/>